<dbReference type="Proteomes" id="UP000317316">
    <property type="component" value="Unassembled WGS sequence"/>
</dbReference>
<evidence type="ECO:0000313" key="4">
    <source>
        <dbReference type="Proteomes" id="UP000317316"/>
    </source>
</evidence>
<organism evidence="3 4">
    <name type="scientific">Psychrobacillus lasiicapitis</name>
    <dbReference type="NCBI Taxonomy" id="1636719"/>
    <lineage>
        <taxon>Bacteria</taxon>
        <taxon>Bacillati</taxon>
        <taxon>Bacillota</taxon>
        <taxon>Bacilli</taxon>
        <taxon>Bacillales</taxon>
        <taxon>Bacillaceae</taxon>
        <taxon>Psychrobacillus</taxon>
    </lineage>
</organism>
<reference evidence="3 4" key="1">
    <citation type="submission" date="2019-05" db="EMBL/GenBank/DDBJ databases">
        <title>Psychrobacillus vulpis sp. nov., a new species isolated from feces of a red fox that inhabits in The Tablas de Daimiel Natural Park, Albacete, Spain.</title>
        <authorList>
            <person name="Rodriguez M."/>
            <person name="Reina J.C."/>
            <person name="Bejar V."/>
            <person name="Llamas I."/>
        </authorList>
    </citation>
    <scope>NUCLEOTIDE SEQUENCE [LARGE SCALE GENOMIC DNA]</scope>
    <source>
        <strain evidence="3 4">NEAU-3TGS17</strain>
    </source>
</reference>
<dbReference type="GO" id="GO:0003700">
    <property type="term" value="F:DNA-binding transcription factor activity"/>
    <property type="evidence" value="ECO:0007669"/>
    <property type="project" value="InterPro"/>
</dbReference>
<dbReference type="SUPFAM" id="SSF46955">
    <property type="entry name" value="Putative DNA-binding domain"/>
    <property type="match status" value="1"/>
</dbReference>
<sequence>MILYSIGNLAKLSNSTVRTLRYYDEIGLLTPSQLSEGGHRYYEEQDVIKLQYIKILKEIGFSLITIREMLEHQHLSHKDALTMQLKVLEIEKERIEEQSRSIRYLLQLSEFEELANWKDVFDRIPMNPSSTNTEVYERIWKNYFSKEEVQLFKDLPKIGDNDETIQVYISLINDIRQNLNIDITSSKAQDLASRYIELLEKDFKGDFQLAEKVWNKQKEVKDGLGFYQFDPAIVDFIEKAIVHYFTVNAKGQ</sequence>
<dbReference type="PRINTS" id="PR00040">
    <property type="entry name" value="HTHMERR"/>
</dbReference>
<dbReference type="SMART" id="SM00422">
    <property type="entry name" value="HTH_MERR"/>
    <property type="match status" value="1"/>
</dbReference>
<evidence type="ECO:0000313" key="3">
    <source>
        <dbReference type="EMBL" id="TQR16762.1"/>
    </source>
</evidence>
<dbReference type="PANTHER" id="PTHR30204">
    <property type="entry name" value="REDOX-CYCLING DRUG-SENSING TRANSCRIPTIONAL ACTIVATOR SOXR"/>
    <property type="match status" value="1"/>
</dbReference>
<keyword evidence="1" id="KW-0238">DNA-binding</keyword>
<dbReference type="EMBL" id="VDGH01000001">
    <property type="protein sequence ID" value="TQR16762.1"/>
    <property type="molecule type" value="Genomic_DNA"/>
</dbReference>
<dbReference type="CDD" id="cd01106">
    <property type="entry name" value="HTH_TipAL-Mta"/>
    <property type="match status" value="1"/>
</dbReference>
<dbReference type="Pfam" id="PF13411">
    <property type="entry name" value="MerR_1"/>
    <property type="match status" value="1"/>
</dbReference>
<dbReference type="PANTHER" id="PTHR30204:SF96">
    <property type="entry name" value="CHROMOSOME-ANCHORING PROTEIN RACA"/>
    <property type="match status" value="1"/>
</dbReference>
<evidence type="ECO:0000259" key="2">
    <source>
        <dbReference type="PROSITE" id="PS50937"/>
    </source>
</evidence>
<keyword evidence="4" id="KW-1185">Reference proteome</keyword>
<proteinExistence type="predicted"/>
<dbReference type="InterPro" id="IPR047057">
    <property type="entry name" value="MerR_fam"/>
</dbReference>
<comment type="caution">
    <text evidence="3">The sequence shown here is derived from an EMBL/GenBank/DDBJ whole genome shotgun (WGS) entry which is preliminary data.</text>
</comment>
<dbReference type="GO" id="GO:0003677">
    <property type="term" value="F:DNA binding"/>
    <property type="evidence" value="ECO:0007669"/>
    <property type="project" value="UniProtKB-KW"/>
</dbReference>
<gene>
    <name evidence="3" type="ORF">FG382_00955</name>
</gene>
<protein>
    <submittedName>
        <fullName evidence="3">MerR family transcriptional regulator</fullName>
    </submittedName>
</protein>
<evidence type="ECO:0000256" key="1">
    <source>
        <dbReference type="ARBA" id="ARBA00023125"/>
    </source>
</evidence>
<dbReference type="InterPro" id="IPR000551">
    <property type="entry name" value="MerR-type_HTH_dom"/>
</dbReference>
<dbReference type="OrthoDB" id="1894615at2"/>
<name>A0A544TH30_9BACI</name>
<accession>A0A544TH30</accession>
<feature type="domain" description="HTH merR-type" evidence="2">
    <location>
        <begin position="3"/>
        <end position="72"/>
    </location>
</feature>
<dbReference type="Gene3D" id="1.10.1660.10">
    <property type="match status" value="1"/>
</dbReference>
<dbReference type="AlphaFoldDB" id="A0A544TH30"/>
<dbReference type="InterPro" id="IPR009061">
    <property type="entry name" value="DNA-bd_dom_put_sf"/>
</dbReference>
<dbReference type="PROSITE" id="PS50937">
    <property type="entry name" value="HTH_MERR_2"/>
    <property type="match status" value="1"/>
</dbReference>